<organism evidence="2">
    <name type="scientific">Trypanosoma congolense (strain IL3000)</name>
    <dbReference type="NCBI Taxonomy" id="1068625"/>
    <lineage>
        <taxon>Eukaryota</taxon>
        <taxon>Discoba</taxon>
        <taxon>Euglenozoa</taxon>
        <taxon>Kinetoplastea</taxon>
        <taxon>Metakinetoplastina</taxon>
        <taxon>Trypanosomatida</taxon>
        <taxon>Trypanosomatidae</taxon>
        <taxon>Trypanosoma</taxon>
        <taxon>Nannomonas</taxon>
    </lineage>
</organism>
<dbReference type="EMBL" id="HE575320">
    <property type="protein sequence ID" value="CCC91390.1"/>
    <property type="molecule type" value="Genomic_DNA"/>
</dbReference>
<sequence>MLKDLNTRCRSGCPGELVAIDDGPRKWMVLNTHEVKLCELHILDRCRYAEECIFLHICKELTSSISGTSADATTTTPLPHVKKDKEGRAGKKSSIFVSISRQQRVCGAPLFYSASEPPEPHYAWAYGAAASNNSASDVNSDSFKAVGCYPIDTAEMGSKRPEAPFPVQQCLAHVQQKARRQSATTPSMTAAASSGDEGAVDSGGSRSFFSLPEQGGLRAATGCANVGYHPYIHNDCHCADCIGYYSSNGCGCCEYCVVNDYGLDSYGQYNYVIDDRHCTSQAAAVGSPSVQHPAAVFLSGRSWHHNPYGSGLKNGAVF</sequence>
<accession>G0UPS9</accession>
<feature type="region of interest" description="Disordered" evidence="1">
    <location>
        <begin position="181"/>
        <end position="205"/>
    </location>
</feature>
<protein>
    <submittedName>
        <fullName evidence="2">Uncharacterized protein TCIL3000_7_2000</fullName>
    </submittedName>
</protein>
<name>G0UPS9_TRYCI</name>
<gene>
    <name evidence="2" type="ORF">TCIL3000_7_2000</name>
</gene>
<evidence type="ECO:0000313" key="2">
    <source>
        <dbReference type="EMBL" id="CCC91390.1"/>
    </source>
</evidence>
<evidence type="ECO:0000256" key="1">
    <source>
        <dbReference type="SAM" id="MobiDB-lite"/>
    </source>
</evidence>
<proteinExistence type="predicted"/>
<reference evidence="2" key="1">
    <citation type="journal article" date="2012" name="Proc. Natl. Acad. Sci. U.S.A.">
        <title>Antigenic diversity is generated by distinct evolutionary mechanisms in African trypanosome species.</title>
        <authorList>
            <person name="Jackson A.P."/>
            <person name="Berry A."/>
            <person name="Aslett M."/>
            <person name="Allison H.C."/>
            <person name="Burton P."/>
            <person name="Vavrova-Anderson J."/>
            <person name="Brown R."/>
            <person name="Browne H."/>
            <person name="Corton N."/>
            <person name="Hauser H."/>
            <person name="Gamble J."/>
            <person name="Gilderthorp R."/>
            <person name="Marcello L."/>
            <person name="McQuillan J."/>
            <person name="Otto T.D."/>
            <person name="Quail M.A."/>
            <person name="Sanders M.J."/>
            <person name="van Tonder A."/>
            <person name="Ginger M.L."/>
            <person name="Field M.C."/>
            <person name="Barry J.D."/>
            <person name="Hertz-Fowler C."/>
            <person name="Berriman M."/>
        </authorList>
    </citation>
    <scope>NUCLEOTIDE SEQUENCE</scope>
    <source>
        <strain evidence="2">IL3000</strain>
    </source>
</reference>
<feature type="compositionally biased region" description="Low complexity" evidence="1">
    <location>
        <begin position="182"/>
        <end position="194"/>
    </location>
</feature>
<dbReference type="AlphaFoldDB" id="G0UPS9"/>
<dbReference type="VEuPathDB" id="TriTrypDB:TcIL3000_7_2000"/>